<gene>
    <name evidence="8" type="ORF">AMS68_007776</name>
</gene>
<evidence type="ECO:0000256" key="2">
    <source>
        <dbReference type="ARBA" id="ARBA00023015"/>
    </source>
</evidence>
<evidence type="ECO:0000313" key="9">
    <source>
        <dbReference type="Proteomes" id="UP000503462"/>
    </source>
</evidence>
<dbReference type="GO" id="GO:0045944">
    <property type="term" value="P:positive regulation of transcription by RNA polymerase II"/>
    <property type="evidence" value="ECO:0007669"/>
    <property type="project" value="TreeGrafter"/>
</dbReference>
<proteinExistence type="predicted"/>
<evidence type="ECO:0000259" key="7">
    <source>
        <dbReference type="PROSITE" id="PS50048"/>
    </source>
</evidence>
<keyword evidence="4" id="KW-0804">Transcription</keyword>
<dbReference type="GO" id="GO:0043565">
    <property type="term" value="F:sequence-specific DNA binding"/>
    <property type="evidence" value="ECO:0007669"/>
    <property type="project" value="TreeGrafter"/>
</dbReference>
<dbReference type="PANTHER" id="PTHR47540:SF4">
    <property type="entry name" value="TRANSCRIPTION FACTOR RGLT"/>
    <property type="match status" value="1"/>
</dbReference>
<feature type="compositionally biased region" description="Polar residues" evidence="6">
    <location>
        <begin position="74"/>
        <end position="84"/>
    </location>
</feature>
<dbReference type="InterPro" id="IPR051711">
    <property type="entry name" value="Stress_Response_Reg"/>
</dbReference>
<dbReference type="GO" id="GO:0008270">
    <property type="term" value="F:zinc ion binding"/>
    <property type="evidence" value="ECO:0007669"/>
    <property type="project" value="InterPro"/>
</dbReference>
<comment type="subcellular location">
    <subcellularLocation>
        <location evidence="1">Nucleus</location>
    </subcellularLocation>
</comment>
<keyword evidence="5" id="KW-0539">Nucleus</keyword>
<name>A0A6H0Y600_9PEZI</name>
<dbReference type="SMART" id="SM00066">
    <property type="entry name" value="GAL4"/>
    <property type="match status" value="1"/>
</dbReference>
<evidence type="ECO:0000256" key="5">
    <source>
        <dbReference type="ARBA" id="ARBA00023242"/>
    </source>
</evidence>
<evidence type="ECO:0000256" key="4">
    <source>
        <dbReference type="ARBA" id="ARBA00023163"/>
    </source>
</evidence>
<dbReference type="InterPro" id="IPR001138">
    <property type="entry name" value="Zn2Cys6_DnaBD"/>
</dbReference>
<dbReference type="InterPro" id="IPR036864">
    <property type="entry name" value="Zn2-C6_fun-type_DNA-bd_sf"/>
</dbReference>
<dbReference type="Gene3D" id="4.10.240.10">
    <property type="entry name" value="Zn(2)-C6 fungal-type DNA-binding domain"/>
    <property type="match status" value="1"/>
</dbReference>
<dbReference type="CDD" id="cd00067">
    <property type="entry name" value="GAL4"/>
    <property type="match status" value="1"/>
</dbReference>
<organism evidence="8 9">
    <name type="scientific">Peltaster fructicola</name>
    <dbReference type="NCBI Taxonomy" id="286661"/>
    <lineage>
        <taxon>Eukaryota</taxon>
        <taxon>Fungi</taxon>
        <taxon>Dikarya</taxon>
        <taxon>Ascomycota</taxon>
        <taxon>Pezizomycotina</taxon>
        <taxon>Dothideomycetes</taxon>
        <taxon>Dothideomycetes incertae sedis</taxon>
        <taxon>Peltaster</taxon>
    </lineage>
</organism>
<dbReference type="GO" id="GO:0000981">
    <property type="term" value="F:DNA-binding transcription factor activity, RNA polymerase II-specific"/>
    <property type="evidence" value="ECO:0007669"/>
    <property type="project" value="InterPro"/>
</dbReference>
<dbReference type="PROSITE" id="PS00463">
    <property type="entry name" value="ZN2_CY6_FUNGAL_1"/>
    <property type="match status" value="1"/>
</dbReference>
<dbReference type="GO" id="GO:0005634">
    <property type="term" value="C:nucleus"/>
    <property type="evidence" value="ECO:0007669"/>
    <property type="project" value="UniProtKB-SubCell"/>
</dbReference>
<dbReference type="SUPFAM" id="SSF57701">
    <property type="entry name" value="Zn2/Cys6 DNA-binding domain"/>
    <property type="match status" value="1"/>
</dbReference>
<evidence type="ECO:0000256" key="6">
    <source>
        <dbReference type="SAM" id="MobiDB-lite"/>
    </source>
</evidence>
<keyword evidence="9" id="KW-1185">Reference proteome</keyword>
<keyword evidence="3" id="KW-0238">DNA-binding</keyword>
<evidence type="ECO:0000313" key="8">
    <source>
        <dbReference type="EMBL" id="QIX02259.1"/>
    </source>
</evidence>
<dbReference type="AlphaFoldDB" id="A0A6H0Y600"/>
<accession>A0A6H0Y600</accession>
<dbReference type="EMBL" id="CP051143">
    <property type="protein sequence ID" value="QIX02259.1"/>
    <property type="molecule type" value="Genomic_DNA"/>
</dbReference>
<sequence length="421" mass="45944">MGSESSEQQADKSVKRRAACDECRTKKLKCSGDQPTCVRCQKECMTCVYSPQKQMGRPKKRQRSSEREETTETLPSLGSMPTTSLPDEVSQLGWSNTRPANLLGLGFAQEHMNLDGPNVAMHSLGGAGASSWDLSPEALSPTYGLPELMTDSSSRSPSVLTLPLELTTSQPRHGSASSLYGRDTQVDANLNGYRESTLPASAMASCACLSTMYLTLNSLNTMDTAAPFPFALHPLRDAMQSASEVLSCQECPKQFFSGMQNTSAMNSLLMGITERFSRVLIGINAEAERAEAAGETKKFRLADMQSATSHLHTGGLGCMAAFTISLSPMEWRSMCKKVVRAEVFGPSDGNKCCPYLTDLMTQMEKRQLQWHATPLPGDAPLACVRPIGDHGILTAEHNHDDKLCLKMISFSRRMLESCDWS</sequence>
<keyword evidence="2" id="KW-0805">Transcription regulation</keyword>
<evidence type="ECO:0000256" key="1">
    <source>
        <dbReference type="ARBA" id="ARBA00004123"/>
    </source>
</evidence>
<dbReference type="Pfam" id="PF00172">
    <property type="entry name" value="Zn_clus"/>
    <property type="match status" value="1"/>
</dbReference>
<feature type="domain" description="Zn(2)-C6 fungal-type" evidence="7">
    <location>
        <begin position="19"/>
        <end position="49"/>
    </location>
</feature>
<dbReference type="PROSITE" id="PS50048">
    <property type="entry name" value="ZN2_CY6_FUNGAL_2"/>
    <property type="match status" value="1"/>
</dbReference>
<dbReference type="OrthoDB" id="4356994at2759"/>
<dbReference type="Proteomes" id="UP000503462">
    <property type="component" value="Chromosome 5"/>
</dbReference>
<feature type="region of interest" description="Disordered" evidence="6">
    <location>
        <begin position="51"/>
        <end position="84"/>
    </location>
</feature>
<dbReference type="PANTHER" id="PTHR47540">
    <property type="entry name" value="THIAMINE REPRESSIBLE GENES REGULATORY PROTEIN THI5"/>
    <property type="match status" value="1"/>
</dbReference>
<evidence type="ECO:0000256" key="3">
    <source>
        <dbReference type="ARBA" id="ARBA00023125"/>
    </source>
</evidence>
<reference evidence="8 9" key="1">
    <citation type="journal article" date="2016" name="Sci. Rep.">
        <title>Peltaster fructicola genome reveals evolution from an invasive phytopathogen to an ectophytic parasite.</title>
        <authorList>
            <person name="Xu C."/>
            <person name="Chen H."/>
            <person name="Gleason M.L."/>
            <person name="Xu J.R."/>
            <person name="Liu H."/>
            <person name="Zhang R."/>
            <person name="Sun G."/>
        </authorList>
    </citation>
    <scope>NUCLEOTIDE SEQUENCE [LARGE SCALE GENOMIC DNA]</scope>
    <source>
        <strain evidence="8 9">LNHT1506</strain>
    </source>
</reference>
<protein>
    <recommendedName>
        <fullName evidence="7">Zn(2)-C6 fungal-type domain-containing protein</fullName>
    </recommendedName>
</protein>